<protein>
    <recommendedName>
        <fullName evidence="3">Glutaminase</fullName>
    </recommendedName>
</protein>
<comment type="caution">
    <text evidence="1">The sequence shown here is derived from an EMBL/GenBank/DDBJ whole genome shotgun (WGS) entry which is preliminary data.</text>
</comment>
<gene>
    <name evidence="1" type="ORF">GCM10009747_14720</name>
</gene>
<evidence type="ECO:0000313" key="2">
    <source>
        <dbReference type="Proteomes" id="UP001500506"/>
    </source>
</evidence>
<keyword evidence="2" id="KW-1185">Reference proteome</keyword>
<reference evidence="1 2" key="1">
    <citation type="journal article" date="2019" name="Int. J. Syst. Evol. Microbiol.">
        <title>The Global Catalogue of Microorganisms (GCM) 10K type strain sequencing project: providing services to taxonomists for standard genome sequencing and annotation.</title>
        <authorList>
            <consortium name="The Broad Institute Genomics Platform"/>
            <consortium name="The Broad Institute Genome Sequencing Center for Infectious Disease"/>
            <person name="Wu L."/>
            <person name="Ma J."/>
        </authorList>
    </citation>
    <scope>NUCLEOTIDE SEQUENCE [LARGE SCALE GENOMIC DNA]</scope>
    <source>
        <strain evidence="1 2">JCM 14319</strain>
    </source>
</reference>
<proteinExistence type="predicted"/>
<evidence type="ECO:0000313" key="1">
    <source>
        <dbReference type="EMBL" id="GAA1757232.1"/>
    </source>
</evidence>
<sequence>MTDAAAPPDGAAAAVDRAREHLTRAATALAEAGARSEVLAELVPERRVLGVPRAARMTPVGAVWRLGVILLDGAGSAWTTGRVVRAERAARRSVTAEAVAEQRALRAAAVKGGIAEGGTVNFDASPIDLSELARVGTSGPLVVRDDQVFVRWSATQADALTPLERYLADRVDLLAHPPAGA</sequence>
<name>A0ABN2KIL4_9MICO</name>
<dbReference type="Proteomes" id="UP001500506">
    <property type="component" value="Unassembled WGS sequence"/>
</dbReference>
<evidence type="ECO:0008006" key="3">
    <source>
        <dbReference type="Google" id="ProtNLM"/>
    </source>
</evidence>
<dbReference type="RefSeq" id="WP_232499050.1">
    <property type="nucleotide sequence ID" value="NZ_BAAANH010000003.1"/>
</dbReference>
<organism evidence="1 2">
    <name type="scientific">Agromyces humatus</name>
    <dbReference type="NCBI Taxonomy" id="279573"/>
    <lineage>
        <taxon>Bacteria</taxon>
        <taxon>Bacillati</taxon>
        <taxon>Actinomycetota</taxon>
        <taxon>Actinomycetes</taxon>
        <taxon>Micrococcales</taxon>
        <taxon>Microbacteriaceae</taxon>
        <taxon>Agromyces</taxon>
    </lineage>
</organism>
<accession>A0ABN2KIL4</accession>
<dbReference type="EMBL" id="BAAANH010000003">
    <property type="protein sequence ID" value="GAA1757232.1"/>
    <property type="molecule type" value="Genomic_DNA"/>
</dbReference>